<feature type="compositionally biased region" description="Basic residues" evidence="4">
    <location>
        <begin position="667"/>
        <end position="676"/>
    </location>
</feature>
<evidence type="ECO:0000259" key="5">
    <source>
        <dbReference type="Pfam" id="PF00248"/>
    </source>
</evidence>
<feature type="region of interest" description="Disordered" evidence="4">
    <location>
        <begin position="888"/>
        <end position="913"/>
    </location>
</feature>
<keyword evidence="2" id="KW-0521">NADP</keyword>
<keyword evidence="3" id="KW-0560">Oxidoreductase</keyword>
<evidence type="ECO:0000313" key="7">
    <source>
        <dbReference type="Proteomes" id="UP000011976"/>
    </source>
</evidence>
<comment type="similarity">
    <text evidence="1">Belongs to the aldo/keto reductase family.</text>
</comment>
<feature type="compositionally biased region" description="Acidic residues" evidence="4">
    <location>
        <begin position="894"/>
        <end position="913"/>
    </location>
</feature>
<feature type="region of interest" description="Disordered" evidence="4">
    <location>
        <begin position="261"/>
        <end position="325"/>
    </location>
</feature>
<feature type="compositionally biased region" description="Low complexity" evidence="4">
    <location>
        <begin position="748"/>
        <end position="760"/>
    </location>
</feature>
<feature type="compositionally biased region" description="Polar residues" evidence="4">
    <location>
        <begin position="474"/>
        <end position="495"/>
    </location>
</feature>
<evidence type="ECO:0000256" key="4">
    <source>
        <dbReference type="SAM" id="MobiDB-lite"/>
    </source>
</evidence>
<evidence type="ECO:0000313" key="6">
    <source>
        <dbReference type="EMBL" id="GAC76527.1"/>
    </source>
</evidence>
<dbReference type="Proteomes" id="UP000011976">
    <property type="component" value="Unassembled WGS sequence"/>
</dbReference>
<feature type="region of interest" description="Disordered" evidence="4">
    <location>
        <begin position="551"/>
        <end position="873"/>
    </location>
</feature>
<dbReference type="PROSITE" id="PS00798">
    <property type="entry name" value="ALDOKETO_REDUCTASE_1"/>
    <property type="match status" value="1"/>
</dbReference>
<dbReference type="InterPro" id="IPR018170">
    <property type="entry name" value="Aldo/ket_reductase_CS"/>
</dbReference>
<feature type="compositionally biased region" description="Low complexity" evidence="4">
    <location>
        <begin position="634"/>
        <end position="648"/>
    </location>
</feature>
<dbReference type="EMBL" id="DF196788">
    <property type="protein sequence ID" value="GAC76527.1"/>
    <property type="molecule type" value="Genomic_DNA"/>
</dbReference>
<feature type="domain" description="NADP-dependent oxidoreductase" evidence="5">
    <location>
        <begin position="30"/>
        <end position="271"/>
    </location>
</feature>
<evidence type="ECO:0000256" key="1">
    <source>
        <dbReference type="ARBA" id="ARBA00007905"/>
    </source>
</evidence>
<dbReference type="Pfam" id="PF00248">
    <property type="entry name" value="Aldo_ket_red"/>
    <property type="match status" value="1"/>
</dbReference>
<dbReference type="InterPro" id="IPR023210">
    <property type="entry name" value="NADP_OxRdtase_dom"/>
</dbReference>
<organism evidence="6 7">
    <name type="scientific">Pseudozyma antarctica (strain T-34)</name>
    <name type="common">Yeast</name>
    <name type="synonym">Candida antarctica</name>
    <dbReference type="NCBI Taxonomy" id="1151754"/>
    <lineage>
        <taxon>Eukaryota</taxon>
        <taxon>Fungi</taxon>
        <taxon>Dikarya</taxon>
        <taxon>Basidiomycota</taxon>
        <taxon>Ustilaginomycotina</taxon>
        <taxon>Ustilaginomycetes</taxon>
        <taxon>Ustilaginales</taxon>
        <taxon>Ustilaginaceae</taxon>
        <taxon>Moesziomyces</taxon>
    </lineage>
</organism>
<dbReference type="STRING" id="1151754.M9MHZ8"/>
<proteinExistence type="inferred from homology"/>
<feature type="compositionally biased region" description="Acidic residues" evidence="4">
    <location>
        <begin position="453"/>
        <end position="464"/>
    </location>
</feature>
<dbReference type="Gene3D" id="3.20.20.100">
    <property type="entry name" value="NADP-dependent oxidoreductase domain"/>
    <property type="match status" value="1"/>
</dbReference>
<reference evidence="7" key="1">
    <citation type="journal article" date="2013" name="Genome Announc.">
        <title>Genome sequence of the basidiomycetous yeast Pseudozyma antarctica T-34, a producer of the glycolipid biosurfactants mannosylerythritol lipids.</title>
        <authorList>
            <person name="Morita T."/>
            <person name="Koike H."/>
            <person name="Koyama Y."/>
            <person name="Hagiwara H."/>
            <person name="Ito E."/>
            <person name="Fukuoka T."/>
            <person name="Imura T."/>
            <person name="Machida M."/>
            <person name="Kitamoto D."/>
        </authorList>
    </citation>
    <scope>NUCLEOTIDE SEQUENCE [LARGE SCALE GENOMIC DNA]</scope>
    <source>
        <strain evidence="7">T-34</strain>
    </source>
</reference>
<feature type="region of interest" description="Disordered" evidence="4">
    <location>
        <begin position="448"/>
        <end position="538"/>
    </location>
</feature>
<dbReference type="InterPro" id="IPR036812">
    <property type="entry name" value="NAD(P)_OxRdtase_dom_sf"/>
</dbReference>
<dbReference type="PRINTS" id="PR00069">
    <property type="entry name" value="ALDKETRDTASE"/>
</dbReference>
<feature type="compositionally biased region" description="Low complexity" evidence="4">
    <location>
        <begin position="784"/>
        <end position="821"/>
    </location>
</feature>
<dbReference type="OrthoDB" id="416253at2759"/>
<feature type="region of interest" description="Disordered" evidence="4">
    <location>
        <begin position="403"/>
        <end position="434"/>
    </location>
</feature>
<feature type="compositionally biased region" description="Low complexity" evidence="4">
    <location>
        <begin position="586"/>
        <end position="597"/>
    </location>
</feature>
<dbReference type="AlphaFoldDB" id="M9MHZ8"/>
<evidence type="ECO:0000256" key="3">
    <source>
        <dbReference type="ARBA" id="ARBA00023002"/>
    </source>
</evidence>
<dbReference type="PANTHER" id="PTHR43827:SF3">
    <property type="entry name" value="NADP-DEPENDENT OXIDOREDUCTASE DOMAIN-CONTAINING PROTEIN"/>
    <property type="match status" value="1"/>
</dbReference>
<feature type="compositionally biased region" description="Basic residues" evidence="4">
    <location>
        <begin position="602"/>
        <end position="620"/>
    </location>
</feature>
<dbReference type="GO" id="GO:0016616">
    <property type="term" value="F:oxidoreductase activity, acting on the CH-OH group of donors, NAD or NADP as acceptor"/>
    <property type="evidence" value="ECO:0007669"/>
    <property type="project" value="UniProtKB-ARBA"/>
</dbReference>
<accession>M9MHZ8</accession>
<sequence length="913" mass="96968">MTGRFAPARGDVLSLSSSITMVDGRTMPRFGIGAWDMRGAECRTALQHAFRAGYRHVDSARYYRNEAECGASIRECGIARSEIFATTKIYLNDMGGGAKTRSAVEDSLAKWGLDYLDLVLLHAPDGGKRFRLDSWATLTELVQEGRIRSLGVSNFGAHHIKELLDSNPAVRPVCNQIECHPFFAQKDLRAACEKEGIIVQAYCPLARGRYYGDKTLKKVADETGKTEAQVMLRWLIQHGIVALPKSSNPQRQVENADSLKFELSDEQMEEVGERGGGENASRACKSNTSAPYPQPPLSLPVSPHHSDPLEPTLLQPTRAADSSFTPIRKQKLKRMPFLGPEASTSISWNGIVDAATHTTPSTATTDALPGAATWPPSAASLSTAQSHMDSSAPVGIAEINLVSSPPTSHATSPLRPSARNNLPSPSELRAGSKAALSTATAARLESAFVANSDPEDGGEIEADGADTPRDRSGSPEQEQVPESTVYVQLPASSPSMAVHSGSASRRKSKGASGSDSPKRRRRGSKSSEASQPGASSVVDDAALAAQLAAQEAALARRRPTRGSRKDVSYSPVCDLDGKPLRNKQGAAAAPASSSASTSKDKLKSKKTPTPRKVSGKRRSRVFSDDEDEDEHADAGSSGAAPAKASAAGQEQHDADLTDEDVGFQAHDRKKPRKSKRGGAEDAQEPDAARAEASTRGSKGKPRRRRDEDEEEVHSDASGGGGDDGILTPPAPKSPRQSGKRNASPKVQAAEPASKSPASESQVAERQGGDGEERENEESAGSPRALAASEEAAASVRTTPATPATVAIKRVGTTSSPGGSPSARSFFGKPLTSLLTGTVRRPGLTRKTNIPSLLAHRTAPKPPAPKLAVSKRRMQDDDYEYDAAYEALIAKPEPGSDDEEGAAEDQVEHEEEYD</sequence>
<dbReference type="FunFam" id="3.20.20.100:FF:000015">
    <property type="entry name" value="Oxidoreductase, aldo/keto reductase family"/>
    <property type="match status" value="1"/>
</dbReference>
<dbReference type="InterPro" id="IPR020471">
    <property type="entry name" value="AKR"/>
</dbReference>
<dbReference type="PANTHER" id="PTHR43827">
    <property type="entry name" value="2,5-DIKETO-D-GLUCONIC ACID REDUCTASE"/>
    <property type="match status" value="1"/>
</dbReference>
<protein>
    <submittedName>
        <fullName evidence="6">Aldo/keto reductase family proteins</fullName>
    </submittedName>
</protein>
<dbReference type="CDD" id="cd19071">
    <property type="entry name" value="AKR_AKR1-5-like"/>
    <property type="match status" value="1"/>
</dbReference>
<dbReference type="PROSITE" id="PS00062">
    <property type="entry name" value="ALDOKETO_REDUCTASE_2"/>
    <property type="match status" value="1"/>
</dbReference>
<evidence type="ECO:0000256" key="2">
    <source>
        <dbReference type="ARBA" id="ARBA00022857"/>
    </source>
</evidence>
<name>M9MHZ8_PSEA3</name>
<feature type="region of interest" description="Disordered" evidence="4">
    <location>
        <begin position="360"/>
        <end position="386"/>
    </location>
</feature>
<dbReference type="SUPFAM" id="SSF51430">
    <property type="entry name" value="NAD(P)-linked oxidoreductase"/>
    <property type="match status" value="1"/>
</dbReference>
<gene>
    <name evidence="6" type="ORF">PANT_22c00068</name>
</gene>